<dbReference type="PANTHER" id="PTHR30518">
    <property type="entry name" value="ENDOLYTIC MUREIN TRANSGLYCOSYLASE"/>
    <property type="match status" value="1"/>
</dbReference>
<keyword evidence="5 7" id="KW-0456">Lyase</keyword>
<evidence type="ECO:0000256" key="7">
    <source>
        <dbReference type="HAMAP-Rule" id="MF_02065"/>
    </source>
</evidence>
<dbReference type="PANTHER" id="PTHR30518:SF2">
    <property type="entry name" value="ENDOLYTIC MUREIN TRANSGLYCOSYLASE"/>
    <property type="match status" value="1"/>
</dbReference>
<dbReference type="Proteomes" id="UP000282321">
    <property type="component" value="Unassembled WGS sequence"/>
</dbReference>
<keyword evidence="2 7" id="KW-0812">Transmembrane</keyword>
<dbReference type="GO" id="GO:0009252">
    <property type="term" value="P:peptidoglycan biosynthetic process"/>
    <property type="evidence" value="ECO:0007669"/>
    <property type="project" value="UniProtKB-UniRule"/>
</dbReference>
<evidence type="ECO:0000256" key="4">
    <source>
        <dbReference type="ARBA" id="ARBA00023136"/>
    </source>
</evidence>
<dbReference type="EC" id="4.2.2.29" evidence="7"/>
<name>A0A660SAR9_UNCT6</name>
<dbReference type="GO" id="GO:0005886">
    <property type="term" value="C:plasma membrane"/>
    <property type="evidence" value="ECO:0007669"/>
    <property type="project" value="UniProtKB-UniRule"/>
</dbReference>
<keyword evidence="6 7" id="KW-0961">Cell wall biogenesis/degradation</keyword>
<comment type="catalytic activity">
    <reaction evidence="7">
        <text>a peptidoglycan chain = a peptidoglycan chain with N-acetyl-1,6-anhydromuramyl-[peptide] at the reducing end + a peptidoglycan chain with N-acetylglucosamine at the non-reducing end.</text>
        <dbReference type="EC" id="4.2.2.29"/>
    </reaction>
</comment>
<evidence type="ECO:0000313" key="8">
    <source>
        <dbReference type="EMBL" id="RKX67763.1"/>
    </source>
</evidence>
<keyword evidence="3 7" id="KW-1133">Transmembrane helix</keyword>
<evidence type="ECO:0000256" key="5">
    <source>
        <dbReference type="ARBA" id="ARBA00023239"/>
    </source>
</evidence>
<sequence>MNIRGKEYMTSMLLKRLLFLKGFLIMRKLILFSIFMIFLAGCGKKNTTYIYVTIPRGANLDKIAAILKKNRIITNETTFKIMAKLQHKDKKLKSGIYKLKKFSSTKDVINILSEGKSENIKITIPEGFTLEQIYPILKSKFGISKTDYTNYTHDRTILKHYRIHGSSLEGYMFPDTYLFNASATLDEIVKIFLNRFNDVFAEESIKHWHILRRPRYKIIIMASLIQAEARYKSEMPLIASVYYNRLRKGYRLECDPTVIYALGKHKNRLTYKDLKIDSPYNTYKYYGLPPGPICNPGRDAIDAAMSPARTKYLYFVADINGHHLFAKSLKEHNKNIRIVKRHKKSLRK</sequence>
<dbReference type="Gene3D" id="3.30.1490.480">
    <property type="entry name" value="Endolytic murein transglycosylase"/>
    <property type="match status" value="1"/>
</dbReference>
<comment type="similarity">
    <text evidence="7">Belongs to the transglycosylase MltG family.</text>
</comment>
<comment type="caution">
    <text evidence="8">The sequence shown here is derived from an EMBL/GenBank/DDBJ whole genome shotgun (WGS) entry which is preliminary data.</text>
</comment>
<keyword evidence="1 7" id="KW-1003">Cell membrane</keyword>
<feature type="site" description="Important for catalytic activity" evidence="7">
    <location>
        <position position="228"/>
    </location>
</feature>
<evidence type="ECO:0000256" key="6">
    <source>
        <dbReference type="ARBA" id="ARBA00023316"/>
    </source>
</evidence>
<evidence type="ECO:0000256" key="2">
    <source>
        <dbReference type="ARBA" id="ARBA00022692"/>
    </source>
</evidence>
<dbReference type="Gene3D" id="3.30.160.60">
    <property type="entry name" value="Classic Zinc Finger"/>
    <property type="match status" value="1"/>
</dbReference>
<dbReference type="EMBL" id="QNBC01000011">
    <property type="protein sequence ID" value="RKX67763.1"/>
    <property type="molecule type" value="Genomic_DNA"/>
</dbReference>
<accession>A0A660SAR9</accession>
<gene>
    <name evidence="7 8" type="primary">mltG</name>
    <name evidence="8" type="ORF">DRP44_01515</name>
</gene>
<evidence type="ECO:0000256" key="1">
    <source>
        <dbReference type="ARBA" id="ARBA00022475"/>
    </source>
</evidence>
<reference evidence="8 9" key="1">
    <citation type="submission" date="2018-06" db="EMBL/GenBank/DDBJ databases">
        <title>Extensive metabolic versatility and redundancy in microbially diverse, dynamic hydrothermal sediments.</title>
        <authorList>
            <person name="Dombrowski N."/>
            <person name="Teske A."/>
            <person name="Baker B.J."/>
        </authorList>
    </citation>
    <scope>NUCLEOTIDE SEQUENCE [LARGE SCALE GENOMIC DNA]</scope>
    <source>
        <strain evidence="8">B35_G9</strain>
    </source>
</reference>
<organism evidence="8 9">
    <name type="scientific">candidate division TA06 bacterium</name>
    <dbReference type="NCBI Taxonomy" id="2250710"/>
    <lineage>
        <taxon>Bacteria</taxon>
        <taxon>Bacteria division TA06</taxon>
    </lineage>
</organism>
<evidence type="ECO:0000256" key="3">
    <source>
        <dbReference type="ARBA" id="ARBA00022989"/>
    </source>
</evidence>
<comment type="function">
    <text evidence="7">Functions as a peptidoglycan terminase that cleaves nascent peptidoglycan strands endolytically to terminate their elongation.</text>
</comment>
<keyword evidence="4 7" id="KW-0472">Membrane</keyword>
<dbReference type="HAMAP" id="MF_02065">
    <property type="entry name" value="MltG"/>
    <property type="match status" value="1"/>
</dbReference>
<dbReference type="Pfam" id="PF02618">
    <property type="entry name" value="YceG"/>
    <property type="match status" value="1"/>
</dbReference>
<protein>
    <recommendedName>
        <fullName evidence="7">Endolytic murein transglycosylase</fullName>
        <ecNumber evidence="7">4.2.2.29</ecNumber>
    </recommendedName>
    <alternativeName>
        <fullName evidence="7">Peptidoglycan lytic transglycosylase</fullName>
    </alternativeName>
    <alternativeName>
        <fullName evidence="7">Peptidoglycan polymerization terminase</fullName>
    </alternativeName>
</protein>
<dbReference type="NCBIfam" id="TIGR00247">
    <property type="entry name" value="endolytic transglycosylase MltG"/>
    <property type="match status" value="1"/>
</dbReference>
<evidence type="ECO:0000313" key="9">
    <source>
        <dbReference type="Proteomes" id="UP000282321"/>
    </source>
</evidence>
<proteinExistence type="inferred from homology"/>
<dbReference type="CDD" id="cd08010">
    <property type="entry name" value="MltG_like"/>
    <property type="match status" value="1"/>
</dbReference>
<dbReference type="AlphaFoldDB" id="A0A660SAR9"/>
<dbReference type="GO" id="GO:0071555">
    <property type="term" value="P:cell wall organization"/>
    <property type="evidence" value="ECO:0007669"/>
    <property type="project" value="UniProtKB-KW"/>
</dbReference>
<dbReference type="InterPro" id="IPR003770">
    <property type="entry name" value="MLTG-like"/>
</dbReference>
<dbReference type="GO" id="GO:0008932">
    <property type="term" value="F:lytic endotransglycosylase activity"/>
    <property type="evidence" value="ECO:0007669"/>
    <property type="project" value="UniProtKB-UniRule"/>
</dbReference>